<proteinExistence type="predicted"/>
<keyword evidence="3" id="KW-0131">Cell cycle</keyword>
<protein>
    <submittedName>
        <fullName evidence="3">Cell division protein DivIVA</fullName>
    </submittedName>
</protein>
<evidence type="ECO:0000313" key="4">
    <source>
        <dbReference type="Proteomes" id="UP001597417"/>
    </source>
</evidence>
<dbReference type="Proteomes" id="UP001597417">
    <property type="component" value="Unassembled WGS sequence"/>
</dbReference>
<keyword evidence="4" id="KW-1185">Reference proteome</keyword>
<comment type="caution">
    <text evidence="3">The sequence shown here is derived from an EMBL/GenBank/DDBJ whole genome shotgun (WGS) entry which is preliminary data.</text>
</comment>
<feature type="coiled-coil region" evidence="1">
    <location>
        <begin position="209"/>
        <end position="236"/>
    </location>
</feature>
<reference evidence="4" key="1">
    <citation type="journal article" date="2019" name="Int. J. Syst. Evol. Microbiol.">
        <title>The Global Catalogue of Microorganisms (GCM) 10K type strain sequencing project: providing services to taxonomists for standard genome sequencing and annotation.</title>
        <authorList>
            <consortium name="The Broad Institute Genomics Platform"/>
            <consortium name="The Broad Institute Genome Sequencing Center for Infectious Disease"/>
            <person name="Wu L."/>
            <person name="Ma J."/>
        </authorList>
    </citation>
    <scope>NUCLEOTIDE SEQUENCE [LARGE SCALE GENOMIC DNA]</scope>
    <source>
        <strain evidence="4">CGMCC 4.7645</strain>
    </source>
</reference>
<gene>
    <name evidence="3" type="ORF">ACFSXZ_22700</name>
</gene>
<feature type="compositionally biased region" description="Low complexity" evidence="2">
    <location>
        <begin position="438"/>
        <end position="456"/>
    </location>
</feature>
<keyword evidence="3" id="KW-0132">Cell division</keyword>
<feature type="compositionally biased region" description="Polar residues" evidence="2">
    <location>
        <begin position="301"/>
        <end position="313"/>
    </location>
</feature>
<dbReference type="EMBL" id="JBHUKR010000011">
    <property type="protein sequence ID" value="MFD2419144.1"/>
    <property type="molecule type" value="Genomic_DNA"/>
</dbReference>
<evidence type="ECO:0000256" key="1">
    <source>
        <dbReference type="SAM" id="Coils"/>
    </source>
</evidence>
<name>A0ABW5FY95_9PSEU</name>
<organism evidence="3 4">
    <name type="scientific">Amycolatopsis pigmentata</name>
    <dbReference type="NCBI Taxonomy" id="450801"/>
    <lineage>
        <taxon>Bacteria</taxon>
        <taxon>Bacillati</taxon>
        <taxon>Actinomycetota</taxon>
        <taxon>Actinomycetes</taxon>
        <taxon>Pseudonocardiales</taxon>
        <taxon>Pseudonocardiaceae</taxon>
        <taxon>Amycolatopsis</taxon>
    </lineage>
</organism>
<sequence>MVPERDAAMERALLPLKRDYNQAWHGFDRGQVLQYLDHVETNLRRIMADRDGTAARAAKLARELESANAEILRLRTRVEELKRPPERLEDLDERMMRTVELANARAEEVTERARVAAEEHWTATTELSAKLRERYRKLLNELESHAGALRTEQDNALKATKAEVLKLTTEAARRRTQLDIEAERKRRTMEHEFEQTLAAEKAALEKHIADQKTASKSQAERRIAEATAEATRLLDEARTKARKMLADATAAAERRENDANRRVEVLNSLSGQAYARLRKADEVLARNQAALDPLPAESAVELSSSPQIPSTAQPAAGPAKTVPVKPAAARPAIPAVPAKQATRATPAKPATRATPAQPGTRATPAQPGVPMTPAKPAARNTSAGPGASPAPTKQAMPAKANTPTKQAMPAKPLDKTKPAIPPSSPAPAEQSAERKSGPDSAADSAAASAPTLPAAPIVAPKDAEKSTSDSAKRS</sequence>
<dbReference type="RefSeq" id="WP_378267158.1">
    <property type="nucleotide sequence ID" value="NZ_JBHUKR010000011.1"/>
</dbReference>
<dbReference type="GO" id="GO:0051301">
    <property type="term" value="P:cell division"/>
    <property type="evidence" value="ECO:0007669"/>
    <property type="project" value="UniProtKB-KW"/>
</dbReference>
<evidence type="ECO:0000313" key="3">
    <source>
        <dbReference type="EMBL" id="MFD2419144.1"/>
    </source>
</evidence>
<feature type="region of interest" description="Disordered" evidence="2">
    <location>
        <begin position="297"/>
        <end position="474"/>
    </location>
</feature>
<evidence type="ECO:0000256" key="2">
    <source>
        <dbReference type="SAM" id="MobiDB-lite"/>
    </source>
</evidence>
<feature type="compositionally biased region" description="Basic and acidic residues" evidence="2">
    <location>
        <begin position="461"/>
        <end position="474"/>
    </location>
</feature>
<feature type="compositionally biased region" description="Low complexity" evidence="2">
    <location>
        <begin position="314"/>
        <end position="358"/>
    </location>
</feature>
<feature type="coiled-coil region" evidence="1">
    <location>
        <begin position="50"/>
        <end position="152"/>
    </location>
</feature>
<accession>A0ABW5FY95</accession>
<keyword evidence="1" id="KW-0175">Coiled coil</keyword>